<dbReference type="InterPro" id="IPR036388">
    <property type="entry name" value="WH-like_DNA-bd_sf"/>
</dbReference>
<dbReference type="PANTHER" id="PTHR33164:SF43">
    <property type="entry name" value="HTH-TYPE TRANSCRIPTIONAL REPRESSOR YETL"/>
    <property type="match status" value="1"/>
</dbReference>
<dbReference type="InterPro" id="IPR039422">
    <property type="entry name" value="MarR/SlyA-like"/>
</dbReference>
<keyword evidence="2" id="KW-0238">DNA-binding</keyword>
<dbReference type="Pfam" id="PF12802">
    <property type="entry name" value="MarR_2"/>
    <property type="match status" value="1"/>
</dbReference>
<dbReference type="Gene3D" id="1.10.10.10">
    <property type="entry name" value="Winged helix-like DNA-binding domain superfamily/Winged helix DNA-binding domain"/>
    <property type="match status" value="1"/>
</dbReference>
<accession>A0A2U1F2F4</accession>
<dbReference type="RefSeq" id="WP_116710110.1">
    <property type="nucleotide sequence ID" value="NZ_QEKW01000013.1"/>
</dbReference>
<dbReference type="GO" id="GO:0003677">
    <property type="term" value="F:DNA binding"/>
    <property type="evidence" value="ECO:0007669"/>
    <property type="project" value="UniProtKB-KW"/>
</dbReference>
<comment type="caution">
    <text evidence="2">The sequence shown here is derived from an EMBL/GenBank/DDBJ whole genome shotgun (WGS) entry which is preliminary data.</text>
</comment>
<reference evidence="2 3" key="1">
    <citation type="submission" date="2018-04" db="EMBL/GenBank/DDBJ databases">
        <title>Genomic Encyclopedia of Type Strains, Phase IV (KMG-IV): sequencing the most valuable type-strain genomes for metagenomic binning, comparative biology and taxonomic classification.</title>
        <authorList>
            <person name="Goeker M."/>
        </authorList>
    </citation>
    <scope>NUCLEOTIDE SEQUENCE [LARGE SCALE GENOMIC DNA]</scope>
    <source>
        <strain evidence="2 3">DSM 45771</strain>
    </source>
</reference>
<gene>
    <name evidence="2" type="ORF">C8D89_11395</name>
</gene>
<sequence>MHELARRVRELIVASDSYRRTMAAGIDLSTTEAAVLGHLLHDGPQTPSLVSARAGLTPAAGTSLLDRLERGGLVARGPHPRDRRSLLVDLTPRGRTAITAMFSMFSEDLLHALEGADPRLLEDPDLRRVMTELLSSMAAALRVRAGDTAGVRTAIHAELAALREPAEEDVTR</sequence>
<dbReference type="GO" id="GO:0003700">
    <property type="term" value="F:DNA-binding transcription factor activity"/>
    <property type="evidence" value="ECO:0007669"/>
    <property type="project" value="InterPro"/>
</dbReference>
<evidence type="ECO:0000259" key="1">
    <source>
        <dbReference type="PROSITE" id="PS50995"/>
    </source>
</evidence>
<evidence type="ECO:0000313" key="3">
    <source>
        <dbReference type="Proteomes" id="UP000245639"/>
    </source>
</evidence>
<dbReference type="SMART" id="SM00347">
    <property type="entry name" value="HTH_MARR"/>
    <property type="match status" value="1"/>
</dbReference>
<organism evidence="2 3">
    <name type="scientific">Actinomycetospora cinnamomea</name>
    <dbReference type="NCBI Taxonomy" id="663609"/>
    <lineage>
        <taxon>Bacteria</taxon>
        <taxon>Bacillati</taxon>
        <taxon>Actinomycetota</taxon>
        <taxon>Actinomycetes</taxon>
        <taxon>Pseudonocardiales</taxon>
        <taxon>Pseudonocardiaceae</taxon>
        <taxon>Actinomycetospora</taxon>
    </lineage>
</organism>
<protein>
    <submittedName>
        <fullName evidence="2">DNA-binding MarR family transcriptional regulator</fullName>
    </submittedName>
</protein>
<keyword evidence="3" id="KW-1185">Reference proteome</keyword>
<name>A0A2U1F2F4_9PSEU</name>
<dbReference type="AlphaFoldDB" id="A0A2U1F2F4"/>
<dbReference type="SUPFAM" id="SSF46785">
    <property type="entry name" value="Winged helix' DNA-binding domain"/>
    <property type="match status" value="1"/>
</dbReference>
<feature type="domain" description="HTH marR-type" evidence="1">
    <location>
        <begin position="1"/>
        <end position="135"/>
    </location>
</feature>
<dbReference type="GO" id="GO:0006950">
    <property type="term" value="P:response to stress"/>
    <property type="evidence" value="ECO:0007669"/>
    <property type="project" value="TreeGrafter"/>
</dbReference>
<dbReference type="OrthoDB" id="3237509at2"/>
<dbReference type="InterPro" id="IPR036390">
    <property type="entry name" value="WH_DNA-bd_sf"/>
</dbReference>
<evidence type="ECO:0000313" key="2">
    <source>
        <dbReference type="EMBL" id="PVZ06357.1"/>
    </source>
</evidence>
<dbReference type="EMBL" id="QEKW01000013">
    <property type="protein sequence ID" value="PVZ06357.1"/>
    <property type="molecule type" value="Genomic_DNA"/>
</dbReference>
<dbReference type="PANTHER" id="PTHR33164">
    <property type="entry name" value="TRANSCRIPTIONAL REGULATOR, MARR FAMILY"/>
    <property type="match status" value="1"/>
</dbReference>
<dbReference type="PROSITE" id="PS50995">
    <property type="entry name" value="HTH_MARR_2"/>
    <property type="match status" value="1"/>
</dbReference>
<dbReference type="Proteomes" id="UP000245639">
    <property type="component" value="Unassembled WGS sequence"/>
</dbReference>
<dbReference type="InterPro" id="IPR000835">
    <property type="entry name" value="HTH_MarR-typ"/>
</dbReference>
<proteinExistence type="predicted"/>